<dbReference type="EMBL" id="JACHDR010000002">
    <property type="protein sequence ID" value="MBB5513981.1"/>
    <property type="molecule type" value="Genomic_DNA"/>
</dbReference>
<reference evidence="2 3" key="1">
    <citation type="submission" date="2020-08" db="EMBL/GenBank/DDBJ databases">
        <title>Sequencing the genomes of 1000 actinobacteria strains.</title>
        <authorList>
            <person name="Klenk H.-P."/>
        </authorList>
    </citation>
    <scope>NUCLEOTIDE SEQUENCE [LARGE SCALE GENOMIC DNA]</scope>
    <source>
        <strain evidence="2 3">DSM 105783</strain>
    </source>
</reference>
<evidence type="ECO:0000256" key="1">
    <source>
        <dbReference type="SAM" id="MobiDB-lite"/>
    </source>
</evidence>
<accession>A0A7W8X004</accession>
<dbReference type="Proteomes" id="UP000580797">
    <property type="component" value="Unassembled WGS sequence"/>
</dbReference>
<feature type="region of interest" description="Disordered" evidence="1">
    <location>
        <begin position="188"/>
        <end position="267"/>
    </location>
</feature>
<feature type="compositionally biased region" description="Basic and acidic residues" evidence="1">
    <location>
        <begin position="253"/>
        <end position="267"/>
    </location>
</feature>
<comment type="caution">
    <text evidence="2">The sequence shown here is derived from an EMBL/GenBank/DDBJ whole genome shotgun (WGS) entry which is preliminary data.</text>
</comment>
<feature type="compositionally biased region" description="Low complexity" evidence="1">
    <location>
        <begin position="15"/>
        <end position="39"/>
    </location>
</feature>
<organism evidence="2 3">
    <name type="scientific">Neomicrococcus aestuarii</name>
    <dbReference type="NCBI Taxonomy" id="556325"/>
    <lineage>
        <taxon>Bacteria</taxon>
        <taxon>Bacillati</taxon>
        <taxon>Actinomycetota</taxon>
        <taxon>Actinomycetes</taxon>
        <taxon>Micrococcales</taxon>
        <taxon>Micrococcaceae</taxon>
        <taxon>Neomicrococcus</taxon>
    </lineage>
</organism>
<proteinExistence type="predicted"/>
<feature type="region of interest" description="Disordered" evidence="1">
    <location>
        <begin position="1"/>
        <end position="59"/>
    </location>
</feature>
<dbReference type="RefSeq" id="WP_183666967.1">
    <property type="nucleotide sequence ID" value="NZ_BAAARH010000011.1"/>
</dbReference>
<dbReference type="AlphaFoldDB" id="A0A7W8X004"/>
<evidence type="ECO:0000313" key="2">
    <source>
        <dbReference type="EMBL" id="MBB5513981.1"/>
    </source>
</evidence>
<protein>
    <submittedName>
        <fullName evidence="2">ElaB/YqjD/DUF883 family membrane-anchored ribosome-binding protein</fullName>
    </submittedName>
</protein>
<feature type="compositionally biased region" description="Polar residues" evidence="1">
    <location>
        <begin position="237"/>
        <end position="252"/>
    </location>
</feature>
<feature type="compositionally biased region" description="Basic and acidic residues" evidence="1">
    <location>
        <begin position="42"/>
        <end position="55"/>
    </location>
</feature>
<feature type="compositionally biased region" description="Polar residues" evidence="1">
    <location>
        <begin position="1"/>
        <end position="12"/>
    </location>
</feature>
<gene>
    <name evidence="2" type="ORF">HD598_002728</name>
</gene>
<sequence length="267" mass="27989">MTQDNTYNTPSSADGELLPPASLPSSTSTHTTPETGATSKVESAKDEAYEVKSQVEESAQNVVETAKTATANVADEVKNNTMDLLHQARTDFTAQAGTQQQNAAKGLHSISNELHTMANASEHSGIASEVIRQVADRSSSVASWLESREPGDVLNELKSFARQRPGAFLLAAAGAGILAGRLGRNLQSASADTPHAPSKPSHLSTPADPTADQETRTMPTSGSQFFDEPVLTGTPGPVSTETLPSGTGSNTALHDDFLSSHPQEGQR</sequence>
<evidence type="ECO:0000313" key="3">
    <source>
        <dbReference type="Proteomes" id="UP000580797"/>
    </source>
</evidence>
<name>A0A7W8X004_9MICC</name>